<evidence type="ECO:0000313" key="7">
    <source>
        <dbReference type="Proteomes" id="UP000011087"/>
    </source>
</evidence>
<dbReference type="InterPro" id="IPR016040">
    <property type="entry name" value="NAD(P)-bd_dom"/>
</dbReference>
<dbReference type="Proteomes" id="UP000011087">
    <property type="component" value="Unassembled WGS sequence"/>
</dbReference>
<evidence type="ECO:0000256" key="3">
    <source>
        <dbReference type="SAM" id="SignalP"/>
    </source>
</evidence>
<organism evidence="5">
    <name type="scientific">Guillardia theta (strain CCMP2712)</name>
    <name type="common">Cryptophyte</name>
    <dbReference type="NCBI Taxonomy" id="905079"/>
    <lineage>
        <taxon>Eukaryota</taxon>
        <taxon>Cryptophyceae</taxon>
        <taxon>Pyrenomonadales</taxon>
        <taxon>Geminigeraceae</taxon>
        <taxon>Guillardia</taxon>
    </lineage>
</organism>
<evidence type="ECO:0000256" key="2">
    <source>
        <dbReference type="SAM" id="MobiDB-lite"/>
    </source>
</evidence>
<feature type="compositionally biased region" description="Polar residues" evidence="2">
    <location>
        <begin position="40"/>
        <end position="63"/>
    </location>
</feature>
<dbReference type="Gene3D" id="3.40.50.720">
    <property type="entry name" value="NAD(P)-binding Rossmann-like Domain"/>
    <property type="match status" value="1"/>
</dbReference>
<dbReference type="EMBL" id="JH992997">
    <property type="protein sequence ID" value="EKX45858.1"/>
    <property type="molecule type" value="Genomic_DNA"/>
</dbReference>
<dbReference type="InterPro" id="IPR036291">
    <property type="entry name" value="NAD(P)-bd_dom_sf"/>
</dbReference>
<feature type="compositionally biased region" description="Basic and acidic residues" evidence="2">
    <location>
        <begin position="122"/>
        <end position="132"/>
    </location>
</feature>
<evidence type="ECO:0000313" key="6">
    <source>
        <dbReference type="EnsemblProtists" id="EKX45858"/>
    </source>
</evidence>
<dbReference type="EnsemblProtists" id="EKX45858">
    <property type="protein sequence ID" value="EKX45858"/>
    <property type="gene ID" value="GUITHDRAFT_138696"/>
</dbReference>
<evidence type="ECO:0000313" key="5">
    <source>
        <dbReference type="EMBL" id="EKX45858.1"/>
    </source>
</evidence>
<evidence type="ECO:0000259" key="4">
    <source>
        <dbReference type="Pfam" id="PF13460"/>
    </source>
</evidence>
<dbReference type="KEGG" id="gtt:GUITHDRAFT_138696"/>
<proteinExistence type="predicted"/>
<feature type="domain" description="NAD(P)-binding" evidence="4">
    <location>
        <begin position="283"/>
        <end position="419"/>
    </location>
</feature>
<accession>L1JBF1</accession>
<feature type="region of interest" description="Disordered" evidence="2">
    <location>
        <begin position="35"/>
        <end position="162"/>
    </location>
</feature>
<reference evidence="6" key="3">
    <citation type="submission" date="2015-06" db="UniProtKB">
        <authorList>
            <consortium name="EnsemblProtists"/>
        </authorList>
    </citation>
    <scope>IDENTIFICATION</scope>
</reference>
<dbReference type="PANTHER" id="PTHR15020">
    <property type="entry name" value="FLAVIN REDUCTASE-RELATED"/>
    <property type="match status" value="1"/>
</dbReference>
<reference evidence="7" key="2">
    <citation type="submission" date="2012-11" db="EMBL/GenBank/DDBJ databases">
        <authorList>
            <person name="Kuo A."/>
            <person name="Curtis B.A."/>
            <person name="Tanifuji G."/>
            <person name="Burki F."/>
            <person name="Gruber A."/>
            <person name="Irimia M."/>
            <person name="Maruyama S."/>
            <person name="Arias M.C."/>
            <person name="Ball S.G."/>
            <person name="Gile G.H."/>
            <person name="Hirakawa Y."/>
            <person name="Hopkins J.F."/>
            <person name="Rensing S.A."/>
            <person name="Schmutz J."/>
            <person name="Symeonidi A."/>
            <person name="Elias M."/>
            <person name="Eveleigh R.J."/>
            <person name="Herman E.K."/>
            <person name="Klute M.J."/>
            <person name="Nakayama T."/>
            <person name="Obornik M."/>
            <person name="Reyes-Prieto A."/>
            <person name="Armbrust E.V."/>
            <person name="Aves S.J."/>
            <person name="Beiko R.G."/>
            <person name="Coutinho P."/>
            <person name="Dacks J.B."/>
            <person name="Durnford D.G."/>
            <person name="Fast N.M."/>
            <person name="Green B.R."/>
            <person name="Grisdale C."/>
            <person name="Hempe F."/>
            <person name="Henrissat B."/>
            <person name="Hoppner M.P."/>
            <person name="Ishida K.-I."/>
            <person name="Kim E."/>
            <person name="Koreny L."/>
            <person name="Kroth P.G."/>
            <person name="Liu Y."/>
            <person name="Malik S.-B."/>
            <person name="Maier U.G."/>
            <person name="McRose D."/>
            <person name="Mock T."/>
            <person name="Neilson J.A."/>
            <person name="Onodera N.T."/>
            <person name="Poole A.M."/>
            <person name="Pritham E.J."/>
            <person name="Richards T.A."/>
            <person name="Rocap G."/>
            <person name="Roy S.W."/>
            <person name="Sarai C."/>
            <person name="Schaack S."/>
            <person name="Shirato S."/>
            <person name="Slamovits C.H."/>
            <person name="Spencer D.F."/>
            <person name="Suzuki S."/>
            <person name="Worden A.Z."/>
            <person name="Zauner S."/>
            <person name="Barry K."/>
            <person name="Bell C."/>
            <person name="Bharti A.K."/>
            <person name="Crow J.A."/>
            <person name="Grimwood J."/>
            <person name="Kramer R."/>
            <person name="Lindquist E."/>
            <person name="Lucas S."/>
            <person name="Salamov A."/>
            <person name="McFadden G.I."/>
            <person name="Lane C.E."/>
            <person name="Keeling P.J."/>
            <person name="Gray M.W."/>
            <person name="Grigoriev I.V."/>
            <person name="Archibald J.M."/>
        </authorList>
    </citation>
    <scope>NUCLEOTIDE SEQUENCE</scope>
    <source>
        <strain evidence="7">CCMP2712</strain>
    </source>
</reference>
<keyword evidence="3" id="KW-0732">Signal</keyword>
<dbReference type="HOGENOM" id="CLU_511389_0_0_1"/>
<feature type="coiled-coil region" evidence="1">
    <location>
        <begin position="171"/>
        <end position="210"/>
    </location>
</feature>
<dbReference type="PaxDb" id="55529-EKX45858"/>
<feature type="chain" id="PRO_5008771134" description="NAD(P)-binding domain-containing protein" evidence="3">
    <location>
        <begin position="28"/>
        <end position="533"/>
    </location>
</feature>
<dbReference type="SUPFAM" id="SSF51735">
    <property type="entry name" value="NAD(P)-binding Rossmann-fold domains"/>
    <property type="match status" value="1"/>
</dbReference>
<reference evidence="5 7" key="1">
    <citation type="journal article" date="2012" name="Nature">
        <title>Algal genomes reveal evolutionary mosaicism and the fate of nucleomorphs.</title>
        <authorList>
            <consortium name="DOE Joint Genome Institute"/>
            <person name="Curtis B.A."/>
            <person name="Tanifuji G."/>
            <person name="Burki F."/>
            <person name="Gruber A."/>
            <person name="Irimia M."/>
            <person name="Maruyama S."/>
            <person name="Arias M.C."/>
            <person name="Ball S.G."/>
            <person name="Gile G.H."/>
            <person name="Hirakawa Y."/>
            <person name="Hopkins J.F."/>
            <person name="Kuo A."/>
            <person name="Rensing S.A."/>
            <person name="Schmutz J."/>
            <person name="Symeonidi A."/>
            <person name="Elias M."/>
            <person name="Eveleigh R.J."/>
            <person name="Herman E.K."/>
            <person name="Klute M.J."/>
            <person name="Nakayama T."/>
            <person name="Obornik M."/>
            <person name="Reyes-Prieto A."/>
            <person name="Armbrust E.V."/>
            <person name="Aves S.J."/>
            <person name="Beiko R.G."/>
            <person name="Coutinho P."/>
            <person name="Dacks J.B."/>
            <person name="Durnford D.G."/>
            <person name="Fast N.M."/>
            <person name="Green B.R."/>
            <person name="Grisdale C.J."/>
            <person name="Hempel F."/>
            <person name="Henrissat B."/>
            <person name="Hoppner M.P."/>
            <person name="Ishida K."/>
            <person name="Kim E."/>
            <person name="Koreny L."/>
            <person name="Kroth P.G."/>
            <person name="Liu Y."/>
            <person name="Malik S.B."/>
            <person name="Maier U.G."/>
            <person name="McRose D."/>
            <person name="Mock T."/>
            <person name="Neilson J.A."/>
            <person name="Onodera N.T."/>
            <person name="Poole A.M."/>
            <person name="Pritham E.J."/>
            <person name="Richards T.A."/>
            <person name="Rocap G."/>
            <person name="Roy S.W."/>
            <person name="Sarai C."/>
            <person name="Schaack S."/>
            <person name="Shirato S."/>
            <person name="Slamovits C.H."/>
            <person name="Spencer D.F."/>
            <person name="Suzuki S."/>
            <person name="Worden A.Z."/>
            <person name="Zauner S."/>
            <person name="Barry K."/>
            <person name="Bell C."/>
            <person name="Bharti A.K."/>
            <person name="Crow J.A."/>
            <person name="Grimwood J."/>
            <person name="Kramer R."/>
            <person name="Lindquist E."/>
            <person name="Lucas S."/>
            <person name="Salamov A."/>
            <person name="McFadden G.I."/>
            <person name="Lane C.E."/>
            <person name="Keeling P.J."/>
            <person name="Gray M.W."/>
            <person name="Grigoriev I.V."/>
            <person name="Archibald J.M."/>
        </authorList>
    </citation>
    <scope>NUCLEOTIDE SEQUENCE</scope>
    <source>
        <strain evidence="5 7">CCMP2712</strain>
    </source>
</reference>
<feature type="compositionally biased region" description="Basic and acidic residues" evidence="2">
    <location>
        <begin position="68"/>
        <end position="101"/>
    </location>
</feature>
<dbReference type="RefSeq" id="XP_005832838.1">
    <property type="nucleotide sequence ID" value="XM_005832781.1"/>
</dbReference>
<keyword evidence="7" id="KW-1185">Reference proteome</keyword>
<feature type="signal peptide" evidence="3">
    <location>
        <begin position="1"/>
        <end position="27"/>
    </location>
</feature>
<dbReference type="Pfam" id="PF13460">
    <property type="entry name" value="NAD_binding_10"/>
    <property type="match status" value="1"/>
</dbReference>
<dbReference type="AlphaFoldDB" id="L1JBF1"/>
<name>L1JBF1_GUITC</name>
<protein>
    <recommendedName>
        <fullName evidence="4">NAD(P)-binding domain-containing protein</fullName>
    </recommendedName>
</protein>
<dbReference type="PANTHER" id="PTHR15020:SF50">
    <property type="entry name" value="UPF0659 PROTEIN YMR090W"/>
    <property type="match status" value="1"/>
</dbReference>
<keyword evidence="1" id="KW-0175">Coiled coil</keyword>
<gene>
    <name evidence="5" type="ORF">GUITHDRAFT_138696</name>
</gene>
<dbReference type="GeneID" id="17302558"/>
<sequence length="533" mass="59487">MERNMLRRVAMVAAVAMLMMMAEGARGDETIEKKEHVAATQGQDSRMASDTSLPMGSRENQGLGTKGSESRDQDSLKEQDNQDSTSDKTSEKEQQEAAREAQEEEDEDQLLSAVAKFKERKRREQETAEKAKNQFVSSSSMSDSKSSQEDESPSGPRSSPAPIQFIANETMDELDAERLAFEAAQRAVEEEEARQEALRLEREAEEGQLNERAGRGRAEAQRLFNEQEVKRMHGDFAKPVERKYKEQLRCSECHVGIISVPRWFAELMVKSKVRGMSLEWDGGDVTIPHSLSFSFNNAKAVIFAATSTPDSEVCVNGKLNGAKHVDRDGLAKVATVAVQFGVERLIVISEAGVSRPLQTSMQRLSKMSFNSSSLNKLRSKYEGERLMADIVKSSNGSLTYTVIRAARMGTSSHEKAYSVEASEVCTRQGDNLPWEVEDIESYQHRKIDEEDRMLSKCGQTSWAAHFKTRIQDTLQHIPSSSLRRREDLLLLQRSVGHELPRPHSPPRDLRVINALEGAMPEAAHAGDSLLPLS</sequence>
<evidence type="ECO:0000256" key="1">
    <source>
        <dbReference type="SAM" id="Coils"/>
    </source>
</evidence>